<sequence length="98" mass="10999">MKWKTCAPAQLDSRRATAGLFLRLVAVVQSQEMYHSFRAATDGQPDERCIQACSTAMNAEIWNNLHLMSVVCILNAESNADVFGTRWRRGIDTQPDVL</sequence>
<accession>A0A8E2DPU7</accession>
<keyword evidence="2" id="KW-1185">Reference proteome</keyword>
<proteinExistence type="predicted"/>
<reference evidence="1 2" key="1">
    <citation type="submission" date="2016-07" db="EMBL/GenBank/DDBJ databases">
        <title>Draft genome of the white-rot fungus Obba rivulosa 3A-2.</title>
        <authorList>
            <consortium name="DOE Joint Genome Institute"/>
            <person name="Miettinen O."/>
            <person name="Riley R."/>
            <person name="Acob R."/>
            <person name="Barry K."/>
            <person name="Cullen D."/>
            <person name="De Vries R."/>
            <person name="Hainaut M."/>
            <person name="Hatakka A."/>
            <person name="Henrissat B."/>
            <person name="Hilden K."/>
            <person name="Kuo R."/>
            <person name="Labutti K."/>
            <person name="Lipzen A."/>
            <person name="Makela M.R."/>
            <person name="Sandor L."/>
            <person name="Spatafora J.W."/>
            <person name="Grigoriev I.V."/>
            <person name="Hibbett D.S."/>
        </authorList>
    </citation>
    <scope>NUCLEOTIDE SEQUENCE [LARGE SCALE GENOMIC DNA]</scope>
    <source>
        <strain evidence="1 2">3A-2</strain>
    </source>
</reference>
<dbReference type="Proteomes" id="UP000250043">
    <property type="component" value="Unassembled WGS sequence"/>
</dbReference>
<dbReference type="EMBL" id="KV722353">
    <property type="protein sequence ID" value="OCH93568.1"/>
    <property type="molecule type" value="Genomic_DNA"/>
</dbReference>
<protein>
    <submittedName>
        <fullName evidence="1">Uncharacterized protein</fullName>
    </submittedName>
</protein>
<evidence type="ECO:0000313" key="2">
    <source>
        <dbReference type="Proteomes" id="UP000250043"/>
    </source>
</evidence>
<dbReference type="AlphaFoldDB" id="A0A8E2DPU7"/>
<evidence type="ECO:0000313" key="1">
    <source>
        <dbReference type="EMBL" id="OCH93568.1"/>
    </source>
</evidence>
<organism evidence="1 2">
    <name type="scientific">Obba rivulosa</name>
    <dbReference type="NCBI Taxonomy" id="1052685"/>
    <lineage>
        <taxon>Eukaryota</taxon>
        <taxon>Fungi</taxon>
        <taxon>Dikarya</taxon>
        <taxon>Basidiomycota</taxon>
        <taxon>Agaricomycotina</taxon>
        <taxon>Agaricomycetes</taxon>
        <taxon>Polyporales</taxon>
        <taxon>Gelatoporiaceae</taxon>
        <taxon>Obba</taxon>
    </lineage>
</organism>
<name>A0A8E2DPU7_9APHY</name>
<gene>
    <name evidence="1" type="ORF">OBBRIDRAFT_290514</name>
</gene>